<sequence length="1054" mass="122175">MHIEKYLQNISKHFKSGKATEHTYRGDLQTLIEDLVPDVLVTNEPKKIACGAPDYIISKRDIPIGYIEAKDIGDNDLEGTKKTGNKEQFDRYRSSLGNLIFTDYLDFHLYVNGENKIRVKIAEVKNGKIVPKTESFNQFINLIQEFCHYKGQTITSSQMLAKMMAKKARMLDGIIESALQLDIQSSEKSSLWEQLESFKKVLIHDIEPKAFADIYAQTIAYGMFAARFHDKTLETFSRQEAAELIPKSNPFLRSLFGYIAGPDIDERIKWVVDSLADIFRSADVAALLKDFGKATQTQDPIIHFYETFLAEYDPALRKAKGVYYTPSPVVNFITRSIDEILKIEFEIIDGIADHSMIEVQIKEPGEKKGAKKKLHRVQFLDPATGTGTFLAELIKLVSKKFEGQEGVWSNYVENHLIPRIHGFEILMASYAMAHLKIDMLLQETGFKPSKQQRLKVYLTNSLEEYHDDDGTLFALARWLSEEARQANDVKRDSPVMVVMGNPPYSGESSNKGDWIMRLMDDYKKEPGGKEKLKEKNPKWINDDYVKFIRFGQHFIEKNGFGILAFINPHGYLDNPTFRGMRWNLLKSFDKIYTIDLHGNSKKKEMSPDGSPDENVFDIQQGVSINFFIKKGKNQNKLGKVYHFDLYGDRESKYEFLNKKSVSMINYRVLPNTPPMFFMSNKNFILKSKYDKWFSLTDLFEFNNVGIVTARDEFTIHFSPEKVNETIQKFLTLDDEEARMQFNLGKDVRDWKVSYARSDLITFFPKKGFLTNIAYRPFDQRYTYYTGKSKGFHCYPRNEIMKNMVQGENISLISNKQIRTSHVFHHWISKSLTDFHIIETANANPYIFPLYIYPNSSEEQLSNCAERLPNMRIGTVRKISELLELEFKNEKGTTSGTIAPIDILDYVYAVLNSLKYRETYNEFLKTDFPRIPYPSDKKVFWELVNLGKELRETHLLESPMLGKLITTYPKAGSNRIEKISYSDKIVYINSEQFFSGVPEFVWNFYVGGYQPAQKWLKDRKGRELTFEDISHYQRIIVALCETDRIMHEIDKIDFL</sequence>
<evidence type="ECO:0000256" key="2">
    <source>
        <dbReference type="ARBA" id="ARBA00011900"/>
    </source>
</evidence>
<organism evidence="8 9">
    <name type="scientific">Leptospira yanagawae</name>
    <dbReference type="NCBI Taxonomy" id="293069"/>
    <lineage>
        <taxon>Bacteria</taxon>
        <taxon>Pseudomonadati</taxon>
        <taxon>Spirochaetota</taxon>
        <taxon>Spirochaetia</taxon>
        <taxon>Leptospirales</taxon>
        <taxon>Leptospiraceae</taxon>
        <taxon>Leptospira</taxon>
    </lineage>
</organism>
<evidence type="ECO:0000259" key="7">
    <source>
        <dbReference type="Pfam" id="PF18135"/>
    </source>
</evidence>
<dbReference type="PANTHER" id="PTHR33841">
    <property type="entry name" value="DNA METHYLTRANSFERASE YEEA-RELATED"/>
    <property type="match status" value="1"/>
</dbReference>
<comment type="similarity">
    <text evidence="1">Belongs to the N(4)/N(6)-methyltransferase family.</text>
</comment>
<gene>
    <name evidence="8" type="ORF">EHQ46_16135</name>
</gene>
<name>A0ABY2M119_9LEPT</name>
<evidence type="ECO:0000256" key="3">
    <source>
        <dbReference type="ARBA" id="ARBA00022603"/>
    </source>
</evidence>
<dbReference type="GO" id="GO:0008168">
    <property type="term" value="F:methyltransferase activity"/>
    <property type="evidence" value="ECO:0007669"/>
    <property type="project" value="UniProtKB-KW"/>
</dbReference>
<comment type="catalytic activity">
    <reaction evidence="5">
        <text>a 2'-deoxyadenosine in DNA + S-adenosyl-L-methionine = an N(6)-methyl-2'-deoxyadenosine in DNA + S-adenosyl-L-homocysteine + H(+)</text>
        <dbReference type="Rhea" id="RHEA:15197"/>
        <dbReference type="Rhea" id="RHEA-COMP:12418"/>
        <dbReference type="Rhea" id="RHEA-COMP:12419"/>
        <dbReference type="ChEBI" id="CHEBI:15378"/>
        <dbReference type="ChEBI" id="CHEBI:57856"/>
        <dbReference type="ChEBI" id="CHEBI:59789"/>
        <dbReference type="ChEBI" id="CHEBI:90615"/>
        <dbReference type="ChEBI" id="CHEBI:90616"/>
        <dbReference type="EC" id="2.1.1.72"/>
    </reaction>
</comment>
<evidence type="ECO:0000256" key="1">
    <source>
        <dbReference type="ARBA" id="ARBA00006594"/>
    </source>
</evidence>
<accession>A0ABY2M119</accession>
<dbReference type="Gene3D" id="3.40.50.150">
    <property type="entry name" value="Vaccinia Virus protein VP39"/>
    <property type="match status" value="1"/>
</dbReference>
<feature type="domain" description="Type ISP restriction-modification enzyme LLaBIII C-terminal specificity" evidence="7">
    <location>
        <begin position="697"/>
        <end position="1047"/>
    </location>
</feature>
<evidence type="ECO:0000313" key="9">
    <source>
        <dbReference type="Proteomes" id="UP000298200"/>
    </source>
</evidence>
<proteinExistence type="inferred from homology"/>
<dbReference type="Pfam" id="PF02384">
    <property type="entry name" value="N6_Mtase"/>
    <property type="match status" value="1"/>
</dbReference>
<evidence type="ECO:0000256" key="5">
    <source>
        <dbReference type="ARBA" id="ARBA00047942"/>
    </source>
</evidence>
<dbReference type="InterPro" id="IPR029063">
    <property type="entry name" value="SAM-dependent_MTases_sf"/>
</dbReference>
<keyword evidence="3 8" id="KW-0489">Methyltransferase</keyword>
<evidence type="ECO:0000256" key="4">
    <source>
        <dbReference type="ARBA" id="ARBA00022679"/>
    </source>
</evidence>
<dbReference type="GO" id="GO:0032259">
    <property type="term" value="P:methylation"/>
    <property type="evidence" value="ECO:0007669"/>
    <property type="project" value="UniProtKB-KW"/>
</dbReference>
<dbReference type="InterPro" id="IPR050953">
    <property type="entry name" value="N4_N6_ade-DNA_methylase"/>
</dbReference>
<dbReference type="Proteomes" id="UP000298200">
    <property type="component" value="Unassembled WGS sequence"/>
</dbReference>
<dbReference type="PRINTS" id="PR00507">
    <property type="entry name" value="N12N6MTFRASE"/>
</dbReference>
<reference evidence="9" key="1">
    <citation type="journal article" date="2019" name="PLoS Negl. Trop. Dis.">
        <title>Revisiting the worldwide diversity of Leptospira species in the environment.</title>
        <authorList>
            <person name="Vincent A.T."/>
            <person name="Schiettekatte O."/>
            <person name="Bourhy P."/>
            <person name="Veyrier F.J."/>
            <person name="Picardeau M."/>
        </authorList>
    </citation>
    <scope>NUCLEOTIDE SEQUENCE [LARGE SCALE GENOMIC DNA]</scope>
    <source>
        <strain evidence="9">201800272</strain>
    </source>
</reference>
<feature type="domain" description="DNA methylase adenine-specific" evidence="6">
    <location>
        <begin position="298"/>
        <end position="514"/>
    </location>
</feature>
<comment type="caution">
    <text evidence="8">The sequence shown here is derived from an EMBL/GenBank/DDBJ whole genome shotgun (WGS) entry which is preliminary data.</text>
</comment>
<keyword evidence="9" id="KW-1185">Reference proteome</keyword>
<dbReference type="EMBL" id="RQFU01000021">
    <property type="protein sequence ID" value="TGL17716.1"/>
    <property type="molecule type" value="Genomic_DNA"/>
</dbReference>
<dbReference type="Pfam" id="PF18135">
    <property type="entry name" value="Type_ISP_C"/>
    <property type="match status" value="1"/>
</dbReference>
<evidence type="ECO:0000313" key="8">
    <source>
        <dbReference type="EMBL" id="TGL17716.1"/>
    </source>
</evidence>
<dbReference type="EC" id="2.1.1.72" evidence="2"/>
<dbReference type="SUPFAM" id="SSF53335">
    <property type="entry name" value="S-adenosyl-L-methionine-dependent methyltransferases"/>
    <property type="match status" value="1"/>
</dbReference>
<dbReference type="PANTHER" id="PTHR33841:SF1">
    <property type="entry name" value="DNA METHYLTRANSFERASE A"/>
    <property type="match status" value="1"/>
</dbReference>
<dbReference type="InterPro" id="IPR041635">
    <property type="entry name" value="Type_ISP_LLaBIII_C"/>
</dbReference>
<dbReference type="InterPro" id="IPR003356">
    <property type="entry name" value="DNA_methylase_A-5"/>
</dbReference>
<dbReference type="RefSeq" id="WP_135637064.1">
    <property type="nucleotide sequence ID" value="NZ_RQFU01000021.1"/>
</dbReference>
<keyword evidence="4" id="KW-0808">Transferase</keyword>
<protein>
    <recommendedName>
        <fullName evidence="2">site-specific DNA-methyltransferase (adenine-specific)</fullName>
        <ecNumber evidence="2">2.1.1.72</ecNumber>
    </recommendedName>
</protein>
<evidence type="ECO:0000259" key="6">
    <source>
        <dbReference type="Pfam" id="PF02384"/>
    </source>
</evidence>